<feature type="compositionally biased region" description="Basic and acidic residues" evidence="1">
    <location>
        <begin position="871"/>
        <end position="881"/>
    </location>
</feature>
<feature type="region of interest" description="Disordered" evidence="1">
    <location>
        <begin position="653"/>
        <end position="717"/>
    </location>
</feature>
<feature type="region of interest" description="Disordered" evidence="1">
    <location>
        <begin position="1"/>
        <end position="179"/>
    </location>
</feature>
<organism evidence="2 3">
    <name type="scientific">Colletotrichum sojae</name>
    <dbReference type="NCBI Taxonomy" id="2175907"/>
    <lineage>
        <taxon>Eukaryota</taxon>
        <taxon>Fungi</taxon>
        <taxon>Dikarya</taxon>
        <taxon>Ascomycota</taxon>
        <taxon>Pezizomycotina</taxon>
        <taxon>Sordariomycetes</taxon>
        <taxon>Hypocreomycetidae</taxon>
        <taxon>Glomerellales</taxon>
        <taxon>Glomerellaceae</taxon>
        <taxon>Colletotrichum</taxon>
        <taxon>Colletotrichum orchidearum species complex</taxon>
    </lineage>
</organism>
<feature type="compositionally biased region" description="Acidic residues" evidence="1">
    <location>
        <begin position="160"/>
        <end position="169"/>
    </location>
</feature>
<evidence type="ECO:0000313" key="2">
    <source>
        <dbReference type="EMBL" id="KAF6809932.1"/>
    </source>
</evidence>
<feature type="compositionally biased region" description="Acidic residues" evidence="1">
    <location>
        <begin position="304"/>
        <end position="314"/>
    </location>
</feature>
<dbReference type="EMBL" id="WIGN01000094">
    <property type="protein sequence ID" value="KAF6809932.1"/>
    <property type="molecule type" value="Genomic_DNA"/>
</dbReference>
<evidence type="ECO:0008006" key="4">
    <source>
        <dbReference type="Google" id="ProtNLM"/>
    </source>
</evidence>
<feature type="compositionally biased region" description="Low complexity" evidence="1">
    <location>
        <begin position="31"/>
        <end position="50"/>
    </location>
</feature>
<feature type="compositionally biased region" description="Acidic residues" evidence="1">
    <location>
        <begin position="79"/>
        <end position="92"/>
    </location>
</feature>
<evidence type="ECO:0000256" key="1">
    <source>
        <dbReference type="SAM" id="MobiDB-lite"/>
    </source>
</evidence>
<feature type="region of interest" description="Disordered" evidence="1">
    <location>
        <begin position="214"/>
        <end position="237"/>
    </location>
</feature>
<gene>
    <name evidence="2" type="ORF">CSOJ01_06641</name>
</gene>
<feature type="compositionally biased region" description="Low complexity" evidence="1">
    <location>
        <begin position="882"/>
        <end position="896"/>
    </location>
</feature>
<name>A0A8H6JBI8_9PEZI</name>
<feature type="compositionally biased region" description="Acidic residues" evidence="1">
    <location>
        <begin position="128"/>
        <end position="152"/>
    </location>
</feature>
<evidence type="ECO:0000313" key="3">
    <source>
        <dbReference type="Proteomes" id="UP000652219"/>
    </source>
</evidence>
<feature type="compositionally biased region" description="Basic and acidic residues" evidence="1">
    <location>
        <begin position="216"/>
        <end position="235"/>
    </location>
</feature>
<sequence length="931" mass="104222">MPAQLSSTTMPYSSGGSQQGSLVPSPPPSPTGTQSLNKDSGHGASSSGSHLPSVQHDFSLNRMSFEPGGESTAHRPYDPDEDEVESQDEDWSDTGSVILPKSVIAPKTSRKTARKQPITPKIVSPEDQSGDESDEESEVDDEDTGEEDEDEGGQISDDRRDDEEEEQAEDGPPVDLERAGCTDACRHDIQQTVDHYKQRVEALQVQLQVFTTDRSPQTEEVRRPRNHNRRLDRQRNSQRTWPELLRVHLGQSNDPQAMSYAEIYKRCCQEENMSSKVNMVHPGLRLRGPTPREIEVAIHGLPDGEPDEDSENQEGELFVPNEPRSQPNCSRSFPFERLPNKVQANILRFVFALDNKLIHCLSRLDYFVPPDEPVGLSHPSRSGLPHRFHLSGMSCNVTYAVRPNDHLAPLLVCKEWYFIGVHAFYGLNTFAFSSLGEFACFCKGIGRARRERLQHVEILWLGSQSLVYDFVTEGRSRTPRYTSRRAWGSSILCELIRLKSLTIHINESGSQYIRRRHEPMAVRNYMASRTAGQPNFRPMRQLRTLQGLDFIHQLRGMELVRFYDFGRHLQQGGRHPIRDWSFGEDVERVTALAKTPEKAEEAELRNLTPFIHGFELQDELLEFIEKLYKESSAFDTELAPRTGVTHPTYRQRVIEQSDEAENNLEVSPRTIEGRPCRRNSPSIQEGRADPRGGSLSDGAASNGGGQRTLRASAQDARSITTYSESVMAEGSIRSDDGDSLAGSNVGNPIDLDHYEPRFNGLKKPNIQSLERVKREQTYTTTASSEHLFVRQDSYDSRVMRREMSMSAGRLLTPSSPVGQGPPSAAGDPFVSQSPPAFSALTSTYGGTTLASTRGSMGPFRNGSEDGPDAIDNPRIENRTDFSKPSSFSQTSQTTTDSLCFIRSDHPRLARLASASSDDEANVFKNKRRRLV</sequence>
<reference evidence="2 3" key="1">
    <citation type="journal article" date="2020" name="Phytopathology">
        <title>Genome Sequence Resources of Colletotrichum truncatum, C. plurivorum, C. musicola, and C. sojae: Four Species Pathogenic to Soybean (Glycine max).</title>
        <authorList>
            <person name="Rogerio F."/>
            <person name="Boufleur T.R."/>
            <person name="Ciampi-Guillardi M."/>
            <person name="Sukno S.A."/>
            <person name="Thon M.R."/>
            <person name="Massola Junior N.S."/>
            <person name="Baroncelli R."/>
        </authorList>
    </citation>
    <scope>NUCLEOTIDE SEQUENCE [LARGE SCALE GENOMIC DNA]</scope>
    <source>
        <strain evidence="2 3">LFN0009</strain>
    </source>
</reference>
<keyword evidence="3" id="KW-1185">Reference proteome</keyword>
<accession>A0A8H6JBI8</accession>
<feature type="compositionally biased region" description="Low complexity" evidence="1">
    <location>
        <begin position="13"/>
        <end position="23"/>
    </location>
</feature>
<feature type="region of interest" description="Disordered" evidence="1">
    <location>
        <begin position="848"/>
        <end position="896"/>
    </location>
</feature>
<dbReference type="AlphaFoldDB" id="A0A8H6JBI8"/>
<protein>
    <recommendedName>
        <fullName evidence="4">F-box domain-containing protein</fullName>
    </recommendedName>
</protein>
<proteinExistence type="predicted"/>
<dbReference type="Proteomes" id="UP000652219">
    <property type="component" value="Unassembled WGS sequence"/>
</dbReference>
<feature type="region of interest" description="Disordered" evidence="1">
    <location>
        <begin position="809"/>
        <end position="834"/>
    </location>
</feature>
<comment type="caution">
    <text evidence="2">The sequence shown here is derived from an EMBL/GenBank/DDBJ whole genome shotgun (WGS) entry which is preliminary data.</text>
</comment>
<feature type="region of interest" description="Disordered" evidence="1">
    <location>
        <begin position="302"/>
        <end position="330"/>
    </location>
</feature>
<feature type="compositionally biased region" description="Polar residues" evidence="1">
    <location>
        <begin position="1"/>
        <end position="12"/>
    </location>
</feature>